<dbReference type="OrthoDB" id="4898680at2759"/>
<dbReference type="InterPro" id="IPR001138">
    <property type="entry name" value="Zn2Cys6_DnaBD"/>
</dbReference>
<dbReference type="CDD" id="cd00067">
    <property type="entry name" value="GAL4"/>
    <property type="match status" value="1"/>
</dbReference>
<evidence type="ECO:0000256" key="1">
    <source>
        <dbReference type="ARBA" id="ARBA00023015"/>
    </source>
</evidence>
<name>A0A5N5X9A8_9EURO</name>
<dbReference type="EMBL" id="ML732170">
    <property type="protein sequence ID" value="KAB8077299.1"/>
    <property type="molecule type" value="Genomic_DNA"/>
</dbReference>
<protein>
    <recommendedName>
        <fullName evidence="5">Zn(2)-C6 fungal-type domain-containing protein</fullName>
    </recommendedName>
</protein>
<evidence type="ECO:0000313" key="6">
    <source>
        <dbReference type="EMBL" id="KAB8077299.1"/>
    </source>
</evidence>
<dbReference type="AlphaFoldDB" id="A0A5N5X9A8"/>
<keyword evidence="2" id="KW-0238">DNA-binding</keyword>
<evidence type="ECO:0000313" key="7">
    <source>
        <dbReference type="Proteomes" id="UP000326565"/>
    </source>
</evidence>
<keyword evidence="3" id="KW-0804">Transcription</keyword>
<organism evidence="6 7">
    <name type="scientific">Aspergillus leporis</name>
    <dbReference type="NCBI Taxonomy" id="41062"/>
    <lineage>
        <taxon>Eukaryota</taxon>
        <taxon>Fungi</taxon>
        <taxon>Dikarya</taxon>
        <taxon>Ascomycota</taxon>
        <taxon>Pezizomycotina</taxon>
        <taxon>Eurotiomycetes</taxon>
        <taxon>Eurotiomycetidae</taxon>
        <taxon>Eurotiales</taxon>
        <taxon>Aspergillaceae</taxon>
        <taxon>Aspergillus</taxon>
        <taxon>Aspergillus subgen. Circumdati</taxon>
    </lineage>
</organism>
<evidence type="ECO:0000259" key="5">
    <source>
        <dbReference type="PROSITE" id="PS50048"/>
    </source>
</evidence>
<dbReference type="Gene3D" id="4.10.240.10">
    <property type="entry name" value="Zn(2)-C6 fungal-type DNA-binding domain"/>
    <property type="match status" value="1"/>
</dbReference>
<gene>
    <name evidence="6" type="ORF">BDV29DRAFT_153847</name>
</gene>
<dbReference type="SUPFAM" id="SSF57701">
    <property type="entry name" value="Zn2/Cys6 DNA-binding domain"/>
    <property type="match status" value="1"/>
</dbReference>
<feature type="domain" description="Zn(2)-C6 fungal-type" evidence="5">
    <location>
        <begin position="16"/>
        <end position="44"/>
    </location>
</feature>
<dbReference type="InterPro" id="IPR036864">
    <property type="entry name" value="Zn2-C6_fun-type_DNA-bd_sf"/>
</dbReference>
<keyword evidence="4" id="KW-0539">Nucleus</keyword>
<keyword evidence="1" id="KW-0805">Transcription regulation</keyword>
<dbReference type="GO" id="GO:0008270">
    <property type="term" value="F:zinc ion binding"/>
    <property type="evidence" value="ECO:0007669"/>
    <property type="project" value="InterPro"/>
</dbReference>
<dbReference type="PROSITE" id="PS50048">
    <property type="entry name" value="ZN2_CY6_FUNGAL_2"/>
    <property type="match status" value="1"/>
</dbReference>
<keyword evidence="7" id="KW-1185">Reference proteome</keyword>
<dbReference type="Pfam" id="PF00172">
    <property type="entry name" value="Zn_clus"/>
    <property type="match status" value="1"/>
</dbReference>
<accession>A0A5N5X9A8</accession>
<proteinExistence type="predicted"/>
<dbReference type="GO" id="GO:0003677">
    <property type="term" value="F:DNA binding"/>
    <property type="evidence" value="ECO:0007669"/>
    <property type="project" value="UniProtKB-KW"/>
</dbReference>
<evidence type="ECO:0000256" key="2">
    <source>
        <dbReference type="ARBA" id="ARBA00023125"/>
    </source>
</evidence>
<reference evidence="6 7" key="1">
    <citation type="submission" date="2019-04" db="EMBL/GenBank/DDBJ databases">
        <title>Friends and foes A comparative genomics study of 23 Aspergillus species from section Flavi.</title>
        <authorList>
            <consortium name="DOE Joint Genome Institute"/>
            <person name="Kjaerbolling I."/>
            <person name="Vesth T."/>
            <person name="Frisvad J.C."/>
            <person name="Nybo J.L."/>
            <person name="Theobald S."/>
            <person name="Kildgaard S."/>
            <person name="Isbrandt T."/>
            <person name="Kuo A."/>
            <person name="Sato A."/>
            <person name="Lyhne E.K."/>
            <person name="Kogle M.E."/>
            <person name="Wiebenga A."/>
            <person name="Kun R.S."/>
            <person name="Lubbers R.J."/>
            <person name="Makela M.R."/>
            <person name="Barry K."/>
            <person name="Chovatia M."/>
            <person name="Clum A."/>
            <person name="Daum C."/>
            <person name="Haridas S."/>
            <person name="He G."/>
            <person name="LaButti K."/>
            <person name="Lipzen A."/>
            <person name="Mondo S."/>
            <person name="Riley R."/>
            <person name="Salamov A."/>
            <person name="Simmons B.A."/>
            <person name="Magnuson J.K."/>
            <person name="Henrissat B."/>
            <person name="Mortensen U.H."/>
            <person name="Larsen T.O."/>
            <person name="Devries R.P."/>
            <person name="Grigoriev I.V."/>
            <person name="Machida M."/>
            <person name="Baker S.E."/>
            <person name="Andersen M.R."/>
        </authorList>
    </citation>
    <scope>NUCLEOTIDE SEQUENCE [LARGE SCALE GENOMIC DNA]</scope>
    <source>
        <strain evidence="6 7">CBS 151.66</strain>
    </source>
</reference>
<evidence type="ECO:0000256" key="3">
    <source>
        <dbReference type="ARBA" id="ARBA00023163"/>
    </source>
</evidence>
<dbReference type="GO" id="GO:0000981">
    <property type="term" value="F:DNA-binding transcription factor activity, RNA polymerase II-specific"/>
    <property type="evidence" value="ECO:0007669"/>
    <property type="project" value="InterPro"/>
</dbReference>
<dbReference type="GO" id="GO:0009893">
    <property type="term" value="P:positive regulation of metabolic process"/>
    <property type="evidence" value="ECO:0007669"/>
    <property type="project" value="UniProtKB-ARBA"/>
</dbReference>
<sequence>MASIRCDGQLSSYEPCRKSKFQCDHSSPICTRCIRRGKSDSCVYHPAPLTRLREWRKSPKVGNASLRDSEIASKYEYDWVYLAPYAAIYRLGTGRPNCGKRPSSNPGFLGLTSYSGAFSEHAGFIESETNQSAELVTRDAALSNSATALIESRQLELGAQVLSSLLVVGPPFPLWRHHRKTICPGIQFVRAVKILYQDLLLFKALFRHIGKGDESLVKTSSEIITVPLDVVTRLVRSEKGAPSMIWDLCYIRIPAAGVLSSHLLRQSQRQPSHPTYLLLIWREDGNYGVCKKGQIALREVLDRVLSDGPFGSSVDAGTAPEIDIDFMAFWDNFDWEQEIRFSFS</sequence>
<dbReference type="Proteomes" id="UP000326565">
    <property type="component" value="Unassembled WGS sequence"/>
</dbReference>
<evidence type="ECO:0000256" key="4">
    <source>
        <dbReference type="ARBA" id="ARBA00023242"/>
    </source>
</evidence>